<organism evidence="1">
    <name type="scientific">bioreactor metagenome</name>
    <dbReference type="NCBI Taxonomy" id="1076179"/>
    <lineage>
        <taxon>unclassified sequences</taxon>
        <taxon>metagenomes</taxon>
        <taxon>ecological metagenomes</taxon>
    </lineage>
</organism>
<accession>A0A645JJP2</accession>
<dbReference type="AlphaFoldDB" id="A0A645JJP2"/>
<proteinExistence type="predicted"/>
<gene>
    <name evidence="1" type="ORF">SDC9_211557</name>
</gene>
<evidence type="ECO:0000313" key="1">
    <source>
        <dbReference type="EMBL" id="MPN63791.1"/>
    </source>
</evidence>
<dbReference type="EMBL" id="VSSQ01143705">
    <property type="protein sequence ID" value="MPN63791.1"/>
    <property type="molecule type" value="Genomic_DNA"/>
</dbReference>
<protein>
    <submittedName>
        <fullName evidence="1">Uncharacterized protein</fullName>
    </submittedName>
</protein>
<reference evidence="1" key="1">
    <citation type="submission" date="2019-08" db="EMBL/GenBank/DDBJ databases">
        <authorList>
            <person name="Kucharzyk K."/>
            <person name="Murdoch R.W."/>
            <person name="Higgins S."/>
            <person name="Loffler F."/>
        </authorList>
    </citation>
    <scope>NUCLEOTIDE SEQUENCE</scope>
</reference>
<name>A0A645JJP2_9ZZZZ</name>
<comment type="caution">
    <text evidence="1">The sequence shown here is derived from an EMBL/GenBank/DDBJ whole genome shotgun (WGS) entry which is preliminary data.</text>
</comment>
<sequence length="108" mass="11608">MAGGFLDEVLQQGFLQNEHITGRMATAGPVRVQLQIRNPARIVQLHAEFVELVVIVARGHIVVHDGDVRAGLDVLIHHIPEGGVENGMAPREDHIALGAAAYITQHGA</sequence>